<keyword evidence="3" id="KW-1185">Reference proteome</keyword>
<sequence>MPTHQQRKPPTFKKGDHSNHAALHASAYYTQSMDIEFVIDSVANEHFVNDTNLFTNFQKLSSSESIAEGTTNILGIDFEFSSNETPIPKPSDKTECDWKRVCVNRQKGKTKGRIDVYYYSEAKVRLRSKNEFKKCCENVEDISDSEAHLVDIKIPNNFKDSQNVPERENWCSATKEEIEILKPEMFMRLSLDPKIRKCWGISGYFNENHSTTGVTLPQFKFAVQNKIEAGHSPVLLSTQCAKHPVKVRIR</sequence>
<protein>
    <recommendedName>
        <fullName evidence="1">MBD domain-containing protein</fullName>
    </recommendedName>
</protein>
<dbReference type="InterPro" id="IPR001739">
    <property type="entry name" value="Methyl_CpG_DNA-bd"/>
</dbReference>
<evidence type="ECO:0000259" key="1">
    <source>
        <dbReference type="Pfam" id="PF01429"/>
    </source>
</evidence>
<dbReference type="EMBL" id="BGPR01011946">
    <property type="protein sequence ID" value="GBN53751.1"/>
    <property type="molecule type" value="Genomic_DNA"/>
</dbReference>
<dbReference type="Proteomes" id="UP000499080">
    <property type="component" value="Unassembled WGS sequence"/>
</dbReference>
<dbReference type="InterPro" id="IPR016177">
    <property type="entry name" value="DNA-bd_dom_sf"/>
</dbReference>
<gene>
    <name evidence="2" type="ORF">AVEN_150631_1</name>
</gene>
<dbReference type="GO" id="GO:0003677">
    <property type="term" value="F:DNA binding"/>
    <property type="evidence" value="ECO:0007669"/>
    <property type="project" value="InterPro"/>
</dbReference>
<evidence type="ECO:0000313" key="2">
    <source>
        <dbReference type="EMBL" id="GBN53751.1"/>
    </source>
</evidence>
<name>A0A4Y2PRB8_ARAVE</name>
<organism evidence="2 3">
    <name type="scientific">Araneus ventricosus</name>
    <name type="common">Orbweaver spider</name>
    <name type="synonym">Epeira ventricosa</name>
    <dbReference type="NCBI Taxonomy" id="182803"/>
    <lineage>
        <taxon>Eukaryota</taxon>
        <taxon>Metazoa</taxon>
        <taxon>Ecdysozoa</taxon>
        <taxon>Arthropoda</taxon>
        <taxon>Chelicerata</taxon>
        <taxon>Arachnida</taxon>
        <taxon>Araneae</taxon>
        <taxon>Araneomorphae</taxon>
        <taxon>Entelegynae</taxon>
        <taxon>Araneoidea</taxon>
        <taxon>Araneidae</taxon>
        <taxon>Araneus</taxon>
    </lineage>
</organism>
<dbReference type="AlphaFoldDB" id="A0A4Y2PRB8"/>
<reference evidence="2 3" key="1">
    <citation type="journal article" date="2019" name="Sci. Rep.">
        <title>Orb-weaving spider Araneus ventricosus genome elucidates the spidroin gene catalogue.</title>
        <authorList>
            <person name="Kono N."/>
            <person name="Nakamura H."/>
            <person name="Ohtoshi R."/>
            <person name="Moran D.A.P."/>
            <person name="Shinohara A."/>
            <person name="Yoshida Y."/>
            <person name="Fujiwara M."/>
            <person name="Mori M."/>
            <person name="Tomita M."/>
            <person name="Arakawa K."/>
        </authorList>
    </citation>
    <scope>NUCLEOTIDE SEQUENCE [LARGE SCALE GENOMIC DNA]</scope>
</reference>
<dbReference type="Gene3D" id="3.30.890.10">
    <property type="entry name" value="Methyl-cpg-binding Protein 2, Chain A"/>
    <property type="match status" value="1"/>
</dbReference>
<evidence type="ECO:0000313" key="3">
    <source>
        <dbReference type="Proteomes" id="UP000499080"/>
    </source>
</evidence>
<feature type="domain" description="MBD" evidence="1">
    <location>
        <begin position="94"/>
        <end position="141"/>
    </location>
</feature>
<dbReference type="Pfam" id="PF01429">
    <property type="entry name" value="MBD"/>
    <property type="match status" value="1"/>
</dbReference>
<accession>A0A4Y2PRB8</accession>
<dbReference type="SUPFAM" id="SSF54171">
    <property type="entry name" value="DNA-binding domain"/>
    <property type="match status" value="1"/>
</dbReference>
<comment type="caution">
    <text evidence="2">The sequence shown here is derived from an EMBL/GenBank/DDBJ whole genome shotgun (WGS) entry which is preliminary data.</text>
</comment>
<proteinExistence type="predicted"/>